<feature type="compositionally biased region" description="Basic and acidic residues" evidence="1">
    <location>
        <begin position="79"/>
        <end position="88"/>
    </location>
</feature>
<evidence type="ECO:0000256" key="1">
    <source>
        <dbReference type="SAM" id="MobiDB-lite"/>
    </source>
</evidence>
<protein>
    <submittedName>
        <fullName evidence="2">Ligand-binding SRPBCC domain protein family</fullName>
    </submittedName>
</protein>
<dbReference type="AlphaFoldDB" id="A0A6J4S251"/>
<accession>A0A6J4S251</accession>
<feature type="non-terminal residue" evidence="2">
    <location>
        <position position="1"/>
    </location>
</feature>
<sequence length="151" mass="16196">DAPERRADPHHAGVQSAPASGVEGVDRARACQALVGRGARRGDERGDRPSGGGRLAVRDGDGRRVRGRLPRRVPRGRPQRADRLDGGLRGHAGGRGAEHRDVQRRVWAHDRHGPRAAREQGGPRRAHGIRDGDRHAGGDGSAREGRDLASL</sequence>
<name>A0A6J4S251_9ACTN</name>
<gene>
    <name evidence="2" type="ORF">AVDCRST_MAG05-1425</name>
</gene>
<proteinExistence type="predicted"/>
<feature type="compositionally biased region" description="Basic and acidic residues" evidence="1">
    <location>
        <begin position="96"/>
        <end position="151"/>
    </location>
</feature>
<evidence type="ECO:0000313" key="2">
    <source>
        <dbReference type="EMBL" id="CAA9483326.1"/>
    </source>
</evidence>
<dbReference type="EMBL" id="CADCVM010000161">
    <property type="protein sequence ID" value="CAA9483326.1"/>
    <property type="molecule type" value="Genomic_DNA"/>
</dbReference>
<feature type="compositionally biased region" description="Basic and acidic residues" evidence="1">
    <location>
        <begin position="1"/>
        <end position="11"/>
    </location>
</feature>
<organism evidence="2">
    <name type="scientific">uncultured Rubrobacteraceae bacterium</name>
    <dbReference type="NCBI Taxonomy" id="349277"/>
    <lineage>
        <taxon>Bacteria</taxon>
        <taxon>Bacillati</taxon>
        <taxon>Actinomycetota</taxon>
        <taxon>Rubrobacteria</taxon>
        <taxon>Rubrobacterales</taxon>
        <taxon>Rubrobacteraceae</taxon>
        <taxon>environmental samples</taxon>
    </lineage>
</organism>
<feature type="region of interest" description="Disordered" evidence="1">
    <location>
        <begin position="1"/>
        <end position="151"/>
    </location>
</feature>
<feature type="compositionally biased region" description="Basic residues" evidence="1">
    <location>
        <begin position="65"/>
        <end position="78"/>
    </location>
</feature>
<feature type="non-terminal residue" evidence="2">
    <location>
        <position position="151"/>
    </location>
</feature>
<reference evidence="2" key="1">
    <citation type="submission" date="2020-02" db="EMBL/GenBank/DDBJ databases">
        <authorList>
            <person name="Meier V. D."/>
        </authorList>
    </citation>
    <scope>NUCLEOTIDE SEQUENCE</scope>
    <source>
        <strain evidence="2">AVDCRST_MAG05</strain>
    </source>
</reference>